<accession>A0ABM7Z1G3</accession>
<dbReference type="Proteomes" id="UP001055453">
    <property type="component" value="Chromosome"/>
</dbReference>
<protein>
    <submittedName>
        <fullName evidence="1">Uncharacterized protein</fullName>
    </submittedName>
</protein>
<proteinExistence type="predicted"/>
<name>A0ABM7Z1G3_NOSCO</name>
<dbReference type="RefSeq" id="WP_251959872.1">
    <property type="nucleotide sequence ID" value="NZ_AP025732.1"/>
</dbReference>
<gene>
    <name evidence="1" type="ORF">ANSO36C_26210</name>
</gene>
<reference evidence="1" key="1">
    <citation type="submission" date="2022-04" db="EMBL/GenBank/DDBJ databases">
        <title>Complete genome sequence of a cyanobacterium, Nostoc sp. SO-36, isolated in Antarctica.</title>
        <authorList>
            <person name="Kanesaki Y."/>
            <person name="Effendi D."/>
            <person name="Sakamoto T."/>
            <person name="Ohtani S."/>
            <person name="Awai K."/>
        </authorList>
    </citation>
    <scope>NUCLEOTIDE SEQUENCE</scope>
    <source>
        <strain evidence="1">SO-36</strain>
    </source>
</reference>
<evidence type="ECO:0000313" key="2">
    <source>
        <dbReference type="Proteomes" id="UP001055453"/>
    </source>
</evidence>
<sequence length="373" mass="42970">MLRTFVYFDASTIDYEVLQQIYSTNSQLQEVEQNICVFEFDAITFAHALMLLGQNGNRFGYDLSLYLSTVVYFFNNSTTSVNGLIIVDQGSSDFKKRISEDLGVAISSLFMAQSFQIKWETITQIPQNKKLSKKTPDFLGFNLNDERYIYESKGTTQPQNIESAMTKALEQSKGYPETATGKFAIVSYFPTGGKSMPPFTFIADPPISDIFIPERENSILLHYTHVLSFAGLDNTLRFYENLLVEKFKLDRQDEQERTLYRFPRNLGLQRFLDTVIQTFEQERVTKDTFAWRNITYIGRYLDLPDGRSRLFTGVHVETIEQILRLDTNIQVFSNTRVRENGEEISTLSDGTIFKIQAPDAENQRFPAKPLKFN</sequence>
<evidence type="ECO:0000313" key="1">
    <source>
        <dbReference type="EMBL" id="BDI16819.1"/>
    </source>
</evidence>
<dbReference type="EMBL" id="AP025732">
    <property type="protein sequence ID" value="BDI16819.1"/>
    <property type="molecule type" value="Genomic_DNA"/>
</dbReference>
<organism evidence="1 2">
    <name type="scientific">Nostoc cf. commune SO-36</name>
    <dbReference type="NCBI Taxonomy" id="449208"/>
    <lineage>
        <taxon>Bacteria</taxon>
        <taxon>Bacillati</taxon>
        <taxon>Cyanobacteriota</taxon>
        <taxon>Cyanophyceae</taxon>
        <taxon>Nostocales</taxon>
        <taxon>Nostocaceae</taxon>
        <taxon>Nostoc</taxon>
    </lineage>
</organism>
<keyword evidence="2" id="KW-1185">Reference proteome</keyword>